<evidence type="ECO:0000313" key="1">
    <source>
        <dbReference type="EMBL" id="GMN37057.1"/>
    </source>
</evidence>
<organism evidence="1 2">
    <name type="scientific">Ficus carica</name>
    <name type="common">Common fig</name>
    <dbReference type="NCBI Taxonomy" id="3494"/>
    <lineage>
        <taxon>Eukaryota</taxon>
        <taxon>Viridiplantae</taxon>
        <taxon>Streptophyta</taxon>
        <taxon>Embryophyta</taxon>
        <taxon>Tracheophyta</taxon>
        <taxon>Spermatophyta</taxon>
        <taxon>Magnoliopsida</taxon>
        <taxon>eudicotyledons</taxon>
        <taxon>Gunneridae</taxon>
        <taxon>Pentapetalae</taxon>
        <taxon>rosids</taxon>
        <taxon>fabids</taxon>
        <taxon>Rosales</taxon>
        <taxon>Moraceae</taxon>
        <taxon>Ficeae</taxon>
        <taxon>Ficus</taxon>
    </lineage>
</organism>
<protein>
    <submittedName>
        <fullName evidence="1">Uncharacterized protein</fullName>
    </submittedName>
</protein>
<dbReference type="Proteomes" id="UP001187192">
    <property type="component" value="Unassembled WGS sequence"/>
</dbReference>
<gene>
    <name evidence="1" type="ORF">TIFTF001_006506</name>
</gene>
<dbReference type="EMBL" id="BTGU01000006">
    <property type="protein sequence ID" value="GMN37057.1"/>
    <property type="molecule type" value="Genomic_DNA"/>
</dbReference>
<reference evidence="1" key="1">
    <citation type="submission" date="2023-07" db="EMBL/GenBank/DDBJ databases">
        <title>draft genome sequence of fig (Ficus carica).</title>
        <authorList>
            <person name="Takahashi T."/>
            <person name="Nishimura K."/>
        </authorList>
    </citation>
    <scope>NUCLEOTIDE SEQUENCE</scope>
</reference>
<comment type="caution">
    <text evidence="1">The sequence shown here is derived from an EMBL/GenBank/DDBJ whole genome shotgun (WGS) entry which is preliminary data.</text>
</comment>
<sequence length="122" mass="12316">MASGGGVARSWVDVGVEGRGAEMAWGMGSLSASGRGGGLTDLAFGVKGRGGLGDGRRHRGEASSLASGVGGADLVGGRGPLRATRRCWGGLVASVGEGGAYHRLKVVKIPAISALMWREKLR</sequence>
<evidence type="ECO:0000313" key="2">
    <source>
        <dbReference type="Proteomes" id="UP001187192"/>
    </source>
</evidence>
<name>A0AA87ZN52_FICCA</name>
<dbReference type="AlphaFoldDB" id="A0AA87ZN52"/>
<proteinExistence type="predicted"/>
<accession>A0AA87ZN52</accession>
<keyword evidence="2" id="KW-1185">Reference proteome</keyword>